<dbReference type="PANTHER" id="PTHR33121">
    <property type="entry name" value="CYCLIC DI-GMP PHOSPHODIESTERASE PDEF"/>
    <property type="match status" value="1"/>
</dbReference>
<sequence>MTAGGLSILGTPVDVPEPDTAVVHLLGVLRNQLGMDLSWLCRFDGDRLVLQAHNGDGASYGVGPGTTVLGSPEERERTLYWRVLTGRLPPIIPDTLEDPRTAGLPTITELGVRAYAATPVRDGDRVYGVVGCIGRVPRPDLDSRHVQILMLIADLLSVSVRDLHRMWEHSSRTWRAVREVLDSGGPRLVFQPVVDLRTGSAVAAEALARFPGPPADPQQWFARAAGVGLGVELELSAVRRALGVLPAIPANARLAVNASPTALTCGLLGVLPNIDLTRLVVEITEQERSLDDPAVLRAARELRARGTRIAVDDVGAGYAGLARLVQLRPDVIKMDRCLIHGIDTDPVRRATAIALVYLAGKIGSRIIAEGIETAAELTAVRDTGIGYGQGNHLGAPDPMLPVFHRPRWPGGPGPPDHRPATGAQDVSST</sequence>
<dbReference type="SUPFAM" id="SSF55781">
    <property type="entry name" value="GAF domain-like"/>
    <property type="match status" value="1"/>
</dbReference>
<feature type="domain" description="EAL" evidence="2">
    <location>
        <begin position="170"/>
        <end position="410"/>
    </location>
</feature>
<dbReference type="PANTHER" id="PTHR33121:SF76">
    <property type="entry name" value="SIGNALING PROTEIN"/>
    <property type="match status" value="1"/>
</dbReference>
<evidence type="ECO:0000313" key="3">
    <source>
        <dbReference type="EMBL" id="OHV29529.1"/>
    </source>
</evidence>
<dbReference type="InterPro" id="IPR029016">
    <property type="entry name" value="GAF-like_dom_sf"/>
</dbReference>
<dbReference type="SMART" id="SM00065">
    <property type="entry name" value="GAF"/>
    <property type="match status" value="1"/>
</dbReference>
<dbReference type="GO" id="GO:0071111">
    <property type="term" value="F:cyclic-guanylate-specific phosphodiesterase activity"/>
    <property type="evidence" value="ECO:0007669"/>
    <property type="project" value="InterPro"/>
</dbReference>
<dbReference type="InterPro" id="IPR003018">
    <property type="entry name" value="GAF"/>
</dbReference>
<dbReference type="Pfam" id="PF01590">
    <property type="entry name" value="GAF"/>
    <property type="match status" value="1"/>
</dbReference>
<evidence type="ECO:0000313" key="4">
    <source>
        <dbReference type="Proteomes" id="UP000179769"/>
    </source>
</evidence>
<organism evidence="3 4">
    <name type="scientific">Parafrankia soli</name>
    <dbReference type="NCBI Taxonomy" id="2599596"/>
    <lineage>
        <taxon>Bacteria</taxon>
        <taxon>Bacillati</taxon>
        <taxon>Actinomycetota</taxon>
        <taxon>Actinomycetes</taxon>
        <taxon>Frankiales</taxon>
        <taxon>Frankiaceae</taxon>
        <taxon>Parafrankia</taxon>
    </lineage>
</organism>
<dbReference type="Proteomes" id="UP000179769">
    <property type="component" value="Unassembled WGS sequence"/>
</dbReference>
<dbReference type="PROSITE" id="PS50883">
    <property type="entry name" value="EAL"/>
    <property type="match status" value="1"/>
</dbReference>
<dbReference type="SMART" id="SM00052">
    <property type="entry name" value="EAL"/>
    <property type="match status" value="1"/>
</dbReference>
<accession>A0A1S1Q7G1</accession>
<dbReference type="SUPFAM" id="SSF141868">
    <property type="entry name" value="EAL domain-like"/>
    <property type="match status" value="1"/>
</dbReference>
<dbReference type="OrthoDB" id="23692at2"/>
<reference evidence="4" key="1">
    <citation type="submission" date="2016-07" db="EMBL/GenBank/DDBJ databases">
        <title>Frankia sp. NRRL B-16219 Genome sequencing.</title>
        <authorList>
            <person name="Ghodhbane-Gtari F."/>
            <person name="Swanson E."/>
            <person name="Gueddou A."/>
            <person name="Louati M."/>
            <person name="Nouioui I."/>
            <person name="Hezbri K."/>
            <person name="Abebe-Akele F."/>
            <person name="Simpson S."/>
            <person name="Morris K."/>
            <person name="Thomas K."/>
            <person name="Gtari M."/>
            <person name="Tisa L.S."/>
        </authorList>
    </citation>
    <scope>NUCLEOTIDE SEQUENCE [LARGE SCALE GENOMIC DNA]</scope>
    <source>
        <strain evidence="4">NRRL B-16219</strain>
    </source>
</reference>
<dbReference type="InterPro" id="IPR035919">
    <property type="entry name" value="EAL_sf"/>
</dbReference>
<keyword evidence="4" id="KW-1185">Reference proteome</keyword>
<dbReference type="EMBL" id="MAXA01000191">
    <property type="protein sequence ID" value="OHV29529.1"/>
    <property type="molecule type" value="Genomic_DNA"/>
</dbReference>
<gene>
    <name evidence="3" type="ORF">BBK14_17050</name>
</gene>
<proteinExistence type="predicted"/>
<dbReference type="RefSeq" id="WP_071063078.1">
    <property type="nucleotide sequence ID" value="NZ_MAXA01000191.1"/>
</dbReference>
<dbReference type="Pfam" id="PF00563">
    <property type="entry name" value="EAL"/>
    <property type="match status" value="1"/>
</dbReference>
<dbReference type="InterPro" id="IPR050706">
    <property type="entry name" value="Cyclic-di-GMP_PDE-like"/>
</dbReference>
<name>A0A1S1Q7G1_9ACTN</name>
<dbReference type="Gene3D" id="3.20.20.450">
    <property type="entry name" value="EAL domain"/>
    <property type="match status" value="1"/>
</dbReference>
<evidence type="ECO:0000256" key="1">
    <source>
        <dbReference type="SAM" id="MobiDB-lite"/>
    </source>
</evidence>
<dbReference type="AlphaFoldDB" id="A0A1S1Q7G1"/>
<protein>
    <submittedName>
        <fullName evidence="3">Diguanylate phosphodiesterase</fullName>
    </submittedName>
</protein>
<dbReference type="Gene3D" id="3.30.450.40">
    <property type="match status" value="1"/>
</dbReference>
<evidence type="ECO:0000259" key="2">
    <source>
        <dbReference type="PROSITE" id="PS50883"/>
    </source>
</evidence>
<dbReference type="CDD" id="cd01948">
    <property type="entry name" value="EAL"/>
    <property type="match status" value="1"/>
</dbReference>
<feature type="region of interest" description="Disordered" evidence="1">
    <location>
        <begin position="405"/>
        <end position="429"/>
    </location>
</feature>
<dbReference type="InterPro" id="IPR001633">
    <property type="entry name" value="EAL_dom"/>
</dbReference>
<comment type="caution">
    <text evidence="3">The sequence shown here is derived from an EMBL/GenBank/DDBJ whole genome shotgun (WGS) entry which is preliminary data.</text>
</comment>